<keyword evidence="4" id="KW-0966">Cell projection</keyword>
<dbReference type="InterPro" id="IPR042814">
    <property type="entry name" value="Morn5"/>
</dbReference>
<proteinExistence type="predicted"/>
<keyword evidence="3" id="KW-0969">Cilium</keyword>
<dbReference type="STRING" id="94643.A0A2A9M861"/>
<evidence type="ECO:0000256" key="2">
    <source>
        <dbReference type="ARBA" id="ARBA00022846"/>
    </source>
</evidence>
<evidence type="ECO:0000256" key="4">
    <source>
        <dbReference type="ARBA" id="ARBA00023273"/>
    </source>
</evidence>
<evidence type="ECO:0000256" key="1">
    <source>
        <dbReference type="ARBA" id="ARBA00004230"/>
    </source>
</evidence>
<reference evidence="5 6" key="1">
    <citation type="submission" date="2017-09" db="EMBL/GenBank/DDBJ databases">
        <title>Genome sequencing of Besnoitia besnoiti strain Bb-Ger1.</title>
        <authorList>
            <person name="Schares G."/>
            <person name="Venepally P."/>
            <person name="Lorenzi H.A."/>
        </authorList>
    </citation>
    <scope>NUCLEOTIDE SEQUENCE [LARGE SCALE GENOMIC DNA]</scope>
    <source>
        <strain evidence="5 6">Bb-Ger1</strain>
    </source>
</reference>
<dbReference type="Proteomes" id="UP000224006">
    <property type="component" value="Chromosome VI"/>
</dbReference>
<dbReference type="VEuPathDB" id="ToxoDB:BESB_067010"/>
<dbReference type="AlphaFoldDB" id="A0A2A9M861"/>
<keyword evidence="6" id="KW-1185">Reference proteome</keyword>
<accession>A0A2A9M861</accession>
<dbReference type="GeneID" id="40311627"/>
<dbReference type="RefSeq" id="XP_029218677.1">
    <property type="nucleotide sequence ID" value="XM_029365094.1"/>
</dbReference>
<dbReference type="GO" id="GO:0031514">
    <property type="term" value="C:motile cilium"/>
    <property type="evidence" value="ECO:0007669"/>
    <property type="project" value="UniProtKB-SubCell"/>
</dbReference>
<sequence length="133" mass="15559">MLLWFFNVGELIYPNGGRYRATWVRGKGTNGQYFFSDNLEYKVYDWDYITPEDRRFYAETLGGFRPQGIALQTNNGKAESIPYGTYNTGEETPQSYLFACTSSYMEMVWRTREANNRQSRRSASLRTVMHKKA</sequence>
<protein>
    <submittedName>
        <fullName evidence="5">MORN repeat-containing protein</fullName>
    </submittedName>
</protein>
<organism evidence="5 6">
    <name type="scientific">Besnoitia besnoiti</name>
    <name type="common">Apicomplexan protozoan</name>
    <dbReference type="NCBI Taxonomy" id="94643"/>
    <lineage>
        <taxon>Eukaryota</taxon>
        <taxon>Sar</taxon>
        <taxon>Alveolata</taxon>
        <taxon>Apicomplexa</taxon>
        <taxon>Conoidasida</taxon>
        <taxon>Coccidia</taxon>
        <taxon>Eucoccidiorida</taxon>
        <taxon>Eimeriorina</taxon>
        <taxon>Sarcocystidae</taxon>
        <taxon>Besnoitia</taxon>
    </lineage>
</organism>
<gene>
    <name evidence="5" type="ORF">BESB_067010</name>
</gene>
<evidence type="ECO:0000313" key="5">
    <source>
        <dbReference type="EMBL" id="PFH34668.1"/>
    </source>
</evidence>
<comment type="caution">
    <text evidence="5">The sequence shown here is derived from an EMBL/GenBank/DDBJ whole genome shotgun (WGS) entry which is preliminary data.</text>
</comment>
<dbReference type="KEGG" id="bbes:BESB_067010"/>
<dbReference type="PANTHER" id="PTHR46437">
    <property type="entry name" value="MORN REPEAT-CONTAINING PROTEIN 5"/>
    <property type="match status" value="1"/>
</dbReference>
<dbReference type="EMBL" id="NWUJ01000006">
    <property type="protein sequence ID" value="PFH34668.1"/>
    <property type="molecule type" value="Genomic_DNA"/>
</dbReference>
<dbReference type="PANTHER" id="PTHR46437:SF1">
    <property type="entry name" value="MORN REPEAT-CONTAINING PROTEIN 5"/>
    <property type="match status" value="1"/>
</dbReference>
<dbReference type="OrthoDB" id="354165at2759"/>
<comment type="subcellular location">
    <subcellularLocation>
        <location evidence="1">Cell projection</location>
        <location evidence="1">Cilium</location>
        <location evidence="1">Flagellum</location>
    </subcellularLocation>
</comment>
<name>A0A2A9M861_BESBE</name>
<evidence type="ECO:0000313" key="6">
    <source>
        <dbReference type="Proteomes" id="UP000224006"/>
    </source>
</evidence>
<keyword evidence="2" id="KW-0282">Flagellum</keyword>
<evidence type="ECO:0000256" key="3">
    <source>
        <dbReference type="ARBA" id="ARBA00023069"/>
    </source>
</evidence>